<protein>
    <recommendedName>
        <fullName evidence="1">Reverse transcriptase zinc-binding domain-containing protein</fullName>
    </recommendedName>
</protein>
<feature type="domain" description="Reverse transcriptase zinc-binding" evidence="1">
    <location>
        <begin position="18"/>
        <end position="98"/>
    </location>
</feature>
<dbReference type="AlphaFoldDB" id="A0AAU9NJN6"/>
<dbReference type="Proteomes" id="UP001157418">
    <property type="component" value="Unassembled WGS sequence"/>
</dbReference>
<reference evidence="2 3" key="1">
    <citation type="submission" date="2022-01" db="EMBL/GenBank/DDBJ databases">
        <authorList>
            <person name="Xiong W."/>
            <person name="Schranz E."/>
        </authorList>
    </citation>
    <scope>NUCLEOTIDE SEQUENCE [LARGE SCALE GENOMIC DNA]</scope>
</reference>
<dbReference type="InterPro" id="IPR026960">
    <property type="entry name" value="RVT-Znf"/>
</dbReference>
<dbReference type="EMBL" id="CAKMRJ010004445">
    <property type="protein sequence ID" value="CAH1437983.1"/>
    <property type="molecule type" value="Genomic_DNA"/>
</dbReference>
<accession>A0AAU9NJN6</accession>
<dbReference type="Pfam" id="PF13966">
    <property type="entry name" value="zf-RVT"/>
    <property type="match status" value="1"/>
</dbReference>
<evidence type="ECO:0000313" key="2">
    <source>
        <dbReference type="EMBL" id="CAH1437983.1"/>
    </source>
</evidence>
<name>A0AAU9NJN6_9ASTR</name>
<comment type="caution">
    <text evidence="2">The sequence shown here is derived from an EMBL/GenBank/DDBJ whole genome shotgun (WGS) entry which is preliminary data.</text>
</comment>
<organism evidence="2 3">
    <name type="scientific">Lactuca virosa</name>
    <dbReference type="NCBI Taxonomy" id="75947"/>
    <lineage>
        <taxon>Eukaryota</taxon>
        <taxon>Viridiplantae</taxon>
        <taxon>Streptophyta</taxon>
        <taxon>Embryophyta</taxon>
        <taxon>Tracheophyta</taxon>
        <taxon>Spermatophyta</taxon>
        <taxon>Magnoliopsida</taxon>
        <taxon>eudicotyledons</taxon>
        <taxon>Gunneridae</taxon>
        <taxon>Pentapetalae</taxon>
        <taxon>asterids</taxon>
        <taxon>campanulids</taxon>
        <taxon>Asterales</taxon>
        <taxon>Asteraceae</taxon>
        <taxon>Cichorioideae</taxon>
        <taxon>Cichorieae</taxon>
        <taxon>Lactucinae</taxon>
        <taxon>Lactuca</taxon>
    </lineage>
</organism>
<evidence type="ECO:0000259" key="1">
    <source>
        <dbReference type="Pfam" id="PF13966"/>
    </source>
</evidence>
<keyword evidence="3" id="KW-1185">Reference proteome</keyword>
<evidence type="ECO:0000313" key="3">
    <source>
        <dbReference type="Proteomes" id="UP001157418"/>
    </source>
</evidence>
<gene>
    <name evidence="2" type="ORF">LVIROSA_LOCUS24266</name>
</gene>
<proteinExistence type="predicted"/>
<sequence length="106" mass="12091">MVDDRWVWLLDSLEEYFVASSHSLVDGHLLQTSSIASRWVNLVPIKVNVFSWKLVLNRFPTRFTLSKRGLDIPSLCCPICNIEVESVNHLFFPCLLAVALLEKTMG</sequence>